<accession>A0A857EVF1</accession>
<dbReference type="Pfam" id="PF16861">
    <property type="entry name" value="Carbam_trans_C"/>
    <property type="match status" value="1"/>
</dbReference>
<proteinExistence type="inferred from homology"/>
<dbReference type="PANTHER" id="PTHR34847:SF1">
    <property type="entry name" value="NODULATION PROTEIN U"/>
    <property type="match status" value="1"/>
</dbReference>
<reference evidence="5" key="1">
    <citation type="submission" date="2019-09" db="EMBL/GenBank/DDBJ databases">
        <title>Yersinia canariae sp. nov., isolated from a human yersiniosis case.</title>
        <authorList>
            <person name="Nguyen S.V."/>
            <person name="Greig D."/>
            <person name="Hurley D."/>
            <person name="Cao Y."/>
            <person name="McCabe E."/>
            <person name="Mitchell M."/>
            <person name="Jenkins C."/>
            <person name="Fanning S."/>
        </authorList>
    </citation>
    <scope>NUCLEOTIDE SEQUENCE [LARGE SCALE GENOMIC DNA]</scope>
    <source>
        <strain evidence="5">NCTC 14382</strain>
    </source>
</reference>
<dbReference type="KEGG" id="yca:F0T03_03335"/>
<evidence type="ECO:0000256" key="1">
    <source>
        <dbReference type="ARBA" id="ARBA00006129"/>
    </source>
</evidence>
<dbReference type="SUPFAM" id="SSF53067">
    <property type="entry name" value="Actin-like ATPase domain"/>
    <property type="match status" value="1"/>
</dbReference>
<evidence type="ECO:0000259" key="3">
    <source>
        <dbReference type="Pfam" id="PF16861"/>
    </source>
</evidence>
<dbReference type="InterPro" id="IPR038152">
    <property type="entry name" value="Carbam_trans_C_sf"/>
</dbReference>
<dbReference type="Proteomes" id="UP000464402">
    <property type="component" value="Chromosome"/>
</dbReference>
<dbReference type="CDD" id="cd24098">
    <property type="entry name" value="ASKHA_NBD_TobZ_N"/>
    <property type="match status" value="1"/>
</dbReference>
<dbReference type="PANTHER" id="PTHR34847">
    <property type="entry name" value="NODULATION PROTEIN U"/>
    <property type="match status" value="1"/>
</dbReference>
<evidence type="ECO:0000259" key="2">
    <source>
        <dbReference type="Pfam" id="PF02543"/>
    </source>
</evidence>
<dbReference type="InterPro" id="IPR051338">
    <property type="entry name" value="NodU/CmcH_Carbamoyltrnsfr"/>
</dbReference>
<evidence type="ECO:0000313" key="4">
    <source>
        <dbReference type="EMBL" id="QHB31310.1"/>
    </source>
</evidence>
<feature type="domain" description="Carbamoyltransferase" evidence="2">
    <location>
        <begin position="7"/>
        <end position="70"/>
    </location>
</feature>
<gene>
    <name evidence="4" type="ORF">F0T03_03335</name>
</gene>
<dbReference type="InterPro" id="IPR003696">
    <property type="entry name" value="Carbtransf_dom"/>
</dbReference>
<dbReference type="Gene3D" id="3.90.870.20">
    <property type="entry name" value="Carbamoyltransferase, C-terminal domain"/>
    <property type="match status" value="1"/>
</dbReference>
<dbReference type="RefSeq" id="WP_159677226.1">
    <property type="nucleotide sequence ID" value="NZ_CP043727.1"/>
</dbReference>
<dbReference type="Gene3D" id="3.30.420.40">
    <property type="match status" value="1"/>
</dbReference>
<feature type="domain" description="Carbamoyltransferase" evidence="2">
    <location>
        <begin position="93"/>
        <end position="340"/>
    </location>
</feature>
<protein>
    <submittedName>
        <fullName evidence="4">Transferase</fullName>
    </submittedName>
</protein>
<evidence type="ECO:0000313" key="5">
    <source>
        <dbReference type="Proteomes" id="UP000464402"/>
    </source>
</evidence>
<dbReference type="InterPro" id="IPR031730">
    <property type="entry name" value="Carbam_trans_C"/>
</dbReference>
<dbReference type="GO" id="GO:0016740">
    <property type="term" value="F:transferase activity"/>
    <property type="evidence" value="ECO:0007669"/>
    <property type="project" value="UniProtKB-KW"/>
</dbReference>
<comment type="similarity">
    <text evidence="1">Belongs to the NodU/CmcH family.</text>
</comment>
<feature type="domain" description="Carbamoyltransferase C-terminal" evidence="3">
    <location>
        <begin position="395"/>
        <end position="564"/>
    </location>
</feature>
<organism evidence="4 5">
    <name type="scientific">Yersinia canariae</name>
    <dbReference type="NCBI Taxonomy" id="2607663"/>
    <lineage>
        <taxon>Bacteria</taxon>
        <taxon>Pseudomonadati</taxon>
        <taxon>Pseudomonadota</taxon>
        <taxon>Gammaproteobacteria</taxon>
        <taxon>Enterobacterales</taxon>
        <taxon>Yersiniaceae</taxon>
        <taxon>Yersinia</taxon>
    </lineage>
</organism>
<keyword evidence="5" id="KW-1185">Reference proteome</keyword>
<keyword evidence="4" id="KW-0808">Transferase</keyword>
<sequence length="575" mass="65698">MHKPIYILGTALSHDGSTCLMKDGEIIFAIEKERISRIKHDGFNDNDTIQYCLDAAGIEYNDLTLIVEQNSHNPLFSEQLEYRKNRVLPPMVPIVTLSHHLAHAYSAIGTSPFDDMGVVIIDGHGGSVDSCNDIITNISGADNIHINNRYRYWETCSYYIYQNGKMVPIFKDFSRWVNRKDRKIHPASTWEIENSIGEFYEGIALYIFGELDCAGKLMGLAPYGRKDIINWKPFFFNAGKVILRNDWWENIDPLLNTHPTHFNDNFQYYADLAYWAQTQLEEALFYLFNYYYQLHPMKNFAYAGGVALNATANEKLINRCEFDNLYIQPAAGDNGLSIGCCYYGWLEVLKKERIKHSGSTFFGKNYDDVSVTTELEEQADKIEYAYCEDIETMAAAAIASGHVIAWFQGGSEFGPRALGNRSILADPRSSQMKDHINANVKFREDFRPFAPAVLHEKVHDYFHLNHDSDYMLFIAYVKEQYRTDLPSIVHVDGSARVQTVKDDINKKFHKLIAAFFEETRIPILLNTSLNIKGMPIVETPKDVINLFLSCGLDLLFINNYRVSKKKSPVKTAGCL</sequence>
<dbReference type="AlphaFoldDB" id="A0A857EVF1"/>
<dbReference type="Pfam" id="PF02543">
    <property type="entry name" value="Carbam_trans_N"/>
    <property type="match status" value="2"/>
</dbReference>
<dbReference type="EMBL" id="CP043727">
    <property type="protein sequence ID" value="QHB31310.1"/>
    <property type="molecule type" value="Genomic_DNA"/>
</dbReference>
<name>A0A857EVF1_9GAMM</name>
<dbReference type="InterPro" id="IPR043129">
    <property type="entry name" value="ATPase_NBD"/>
</dbReference>